<dbReference type="PANTHER" id="PTHR42686:SF1">
    <property type="entry name" value="GH17980P-RELATED"/>
    <property type="match status" value="1"/>
</dbReference>
<protein>
    <submittedName>
        <fullName evidence="2">D-threo-aldose 1-dehydrogenase</fullName>
    </submittedName>
</protein>
<dbReference type="RefSeq" id="WP_092541427.1">
    <property type="nucleotide sequence ID" value="NZ_FOKV01000002.1"/>
</dbReference>
<evidence type="ECO:0000259" key="1">
    <source>
        <dbReference type="Pfam" id="PF00248"/>
    </source>
</evidence>
<dbReference type="AlphaFoldDB" id="A0A1I1GQY4"/>
<accession>A0A1I1GQY4</accession>
<evidence type="ECO:0000313" key="3">
    <source>
        <dbReference type="Proteomes" id="UP000199438"/>
    </source>
</evidence>
<gene>
    <name evidence="2" type="ORF">SAMN04487907_102383</name>
</gene>
<dbReference type="InterPro" id="IPR020471">
    <property type="entry name" value="AKR"/>
</dbReference>
<dbReference type="Proteomes" id="UP000199438">
    <property type="component" value="Unassembled WGS sequence"/>
</dbReference>
<sequence>MSTKKNLKLEKLAFGGVAIGTGFEKIDDKQSGQVLESAWESGIRQYDTSPWYGLGLSERRMGHFLKNKKREDYILSTKVGRLFTPTNNIPETQWVDPSPFDYRYDYTADGVRRSVEDSLQRLGVESIDYAFIHDLSPDNNADLGDWEEHFEIAKKGAMPELTKMREEGLIKGWGLGVNTVEPIIRTIDYADPDLFVSAIQYSMIDHKDSLDRLFPKVEESGVGLIVAAPFNAGLLSGQKRYNYAGEMPEDVDSRYKKMIKIADKYDVDLAKAAIQFSYAPKVVDTVLAGASKPYQNVENVKAFDVKIPKDFWVELKNEGLIDERCETPQF</sequence>
<dbReference type="Pfam" id="PF00248">
    <property type="entry name" value="Aldo_ket_red"/>
    <property type="match status" value="1"/>
</dbReference>
<evidence type="ECO:0000313" key="2">
    <source>
        <dbReference type="EMBL" id="SFC14199.1"/>
    </source>
</evidence>
<proteinExistence type="predicted"/>
<dbReference type="Gene3D" id="3.20.20.100">
    <property type="entry name" value="NADP-dependent oxidoreductase domain"/>
    <property type="match status" value="1"/>
</dbReference>
<dbReference type="SUPFAM" id="SSF51430">
    <property type="entry name" value="NAD(P)-linked oxidoreductase"/>
    <property type="match status" value="1"/>
</dbReference>
<dbReference type="GO" id="GO:0016491">
    <property type="term" value="F:oxidoreductase activity"/>
    <property type="evidence" value="ECO:0007669"/>
    <property type="project" value="InterPro"/>
</dbReference>
<name>A0A1I1GQY4_9FLAO</name>
<dbReference type="GO" id="GO:0005829">
    <property type="term" value="C:cytosol"/>
    <property type="evidence" value="ECO:0007669"/>
    <property type="project" value="TreeGrafter"/>
</dbReference>
<organism evidence="2 3">
    <name type="scientific">Zunongwangia mangrovi</name>
    <dbReference type="NCBI Taxonomy" id="1334022"/>
    <lineage>
        <taxon>Bacteria</taxon>
        <taxon>Pseudomonadati</taxon>
        <taxon>Bacteroidota</taxon>
        <taxon>Flavobacteriia</taxon>
        <taxon>Flavobacteriales</taxon>
        <taxon>Flavobacteriaceae</taxon>
        <taxon>Zunongwangia</taxon>
    </lineage>
</organism>
<keyword evidence="3" id="KW-1185">Reference proteome</keyword>
<dbReference type="EMBL" id="FOKV01000002">
    <property type="protein sequence ID" value="SFC14199.1"/>
    <property type="molecule type" value="Genomic_DNA"/>
</dbReference>
<reference evidence="3" key="1">
    <citation type="submission" date="2016-10" db="EMBL/GenBank/DDBJ databases">
        <authorList>
            <person name="Varghese N."/>
            <person name="Submissions S."/>
        </authorList>
    </citation>
    <scope>NUCLEOTIDE SEQUENCE [LARGE SCALE GENOMIC DNA]</scope>
    <source>
        <strain evidence="3">DSM 24499</strain>
    </source>
</reference>
<dbReference type="PANTHER" id="PTHR42686">
    <property type="entry name" value="GH17980P-RELATED"/>
    <property type="match status" value="1"/>
</dbReference>
<dbReference type="InterPro" id="IPR036812">
    <property type="entry name" value="NAD(P)_OxRdtase_dom_sf"/>
</dbReference>
<dbReference type="STRING" id="1334022.SAMN04487907_102383"/>
<dbReference type="InterPro" id="IPR023210">
    <property type="entry name" value="NADP_OxRdtase_dom"/>
</dbReference>
<feature type="domain" description="NADP-dependent oxidoreductase" evidence="1">
    <location>
        <begin position="11"/>
        <end position="315"/>
    </location>
</feature>
<dbReference type="OrthoDB" id="9773828at2"/>
<dbReference type="CDD" id="cd19152">
    <property type="entry name" value="AKR_AKR15A"/>
    <property type="match status" value="1"/>
</dbReference>